<dbReference type="Proteomes" id="UP000005239">
    <property type="component" value="Unassembled WGS sequence"/>
</dbReference>
<evidence type="ECO:0000313" key="1">
    <source>
        <dbReference type="EnsemblMetazoa" id="PPA35175.1"/>
    </source>
</evidence>
<organism evidence="1 2">
    <name type="scientific">Pristionchus pacificus</name>
    <name type="common">Parasitic nematode worm</name>
    <dbReference type="NCBI Taxonomy" id="54126"/>
    <lineage>
        <taxon>Eukaryota</taxon>
        <taxon>Metazoa</taxon>
        <taxon>Ecdysozoa</taxon>
        <taxon>Nematoda</taxon>
        <taxon>Chromadorea</taxon>
        <taxon>Rhabditida</taxon>
        <taxon>Rhabditina</taxon>
        <taxon>Diplogasteromorpha</taxon>
        <taxon>Diplogasteroidea</taxon>
        <taxon>Neodiplogasteridae</taxon>
        <taxon>Pristionchus</taxon>
    </lineage>
</organism>
<name>A0A2A6B936_PRIPA</name>
<accession>A0A2A6B936</accession>
<keyword evidence="2" id="KW-1185">Reference proteome</keyword>
<dbReference type="AlphaFoldDB" id="A0A2A6B936"/>
<protein>
    <submittedName>
        <fullName evidence="1">Uncharacterized protein</fullName>
    </submittedName>
</protein>
<evidence type="ECO:0000313" key="2">
    <source>
        <dbReference type="Proteomes" id="UP000005239"/>
    </source>
</evidence>
<proteinExistence type="predicted"/>
<dbReference type="EnsemblMetazoa" id="PPA35175.1">
    <property type="protein sequence ID" value="PPA35175.1"/>
    <property type="gene ID" value="WBGene00273544"/>
</dbReference>
<reference evidence="2" key="1">
    <citation type="journal article" date="2008" name="Nat. Genet.">
        <title>The Pristionchus pacificus genome provides a unique perspective on nematode lifestyle and parasitism.</title>
        <authorList>
            <person name="Dieterich C."/>
            <person name="Clifton S.W."/>
            <person name="Schuster L.N."/>
            <person name="Chinwalla A."/>
            <person name="Delehaunty K."/>
            <person name="Dinkelacker I."/>
            <person name="Fulton L."/>
            <person name="Fulton R."/>
            <person name="Godfrey J."/>
            <person name="Minx P."/>
            <person name="Mitreva M."/>
            <person name="Roeseler W."/>
            <person name="Tian H."/>
            <person name="Witte H."/>
            <person name="Yang S.P."/>
            <person name="Wilson R.K."/>
            <person name="Sommer R.J."/>
        </authorList>
    </citation>
    <scope>NUCLEOTIDE SEQUENCE [LARGE SCALE GENOMIC DNA]</scope>
    <source>
        <strain evidence="2">PS312</strain>
    </source>
</reference>
<gene>
    <name evidence="1" type="primary">WBGene00273544</name>
</gene>
<accession>A0A8R1YPB6</accession>
<reference evidence="1" key="2">
    <citation type="submission" date="2022-06" db="UniProtKB">
        <authorList>
            <consortium name="EnsemblMetazoa"/>
        </authorList>
    </citation>
    <scope>IDENTIFICATION</scope>
    <source>
        <strain evidence="1">PS312</strain>
    </source>
</reference>
<sequence>MLWTILLLSLYISSCHAYSWPNKTDLDRIEEILPAYSKLRHTLDKLGKVSPLFQNALAPIVEYIRDGYEKLNTKESKKAVLEMPDLLFELEKKQQDPDAIYDIIETKMLALPDGSRTELIASYKEFFQILKERKRAIGKPYLLDNYVESYSKHSMGYGILMISITTTIIAMITM</sequence>